<feature type="non-terminal residue" evidence="2">
    <location>
        <position position="86"/>
    </location>
</feature>
<dbReference type="Pfam" id="PF13919">
    <property type="entry name" value="ASXH"/>
    <property type="match status" value="1"/>
</dbReference>
<sequence>PQTWDILSKEERAEIIAIFPTGTRILDLYTENARPGLHSLRNDNNFRHDSAMYTDSIAMGKHDPEWLEQAFVAREMLRAGDFDSYL</sequence>
<dbReference type="RefSeq" id="XP_060413784.1">
    <property type="nucleotide sequence ID" value="XM_060553220.1"/>
</dbReference>
<gene>
    <name evidence="2" type="ORF">LY79DRAFT_473481</name>
</gene>
<feature type="non-terminal residue" evidence="2">
    <location>
        <position position="1"/>
    </location>
</feature>
<reference evidence="2" key="1">
    <citation type="submission" date="2021-06" db="EMBL/GenBank/DDBJ databases">
        <title>Comparative genomics, transcriptomics and evolutionary studies reveal genomic signatures of adaptation to plant cell wall in hemibiotrophic fungi.</title>
        <authorList>
            <consortium name="DOE Joint Genome Institute"/>
            <person name="Baroncelli R."/>
            <person name="Diaz J.F."/>
            <person name="Benocci T."/>
            <person name="Peng M."/>
            <person name="Battaglia E."/>
            <person name="Haridas S."/>
            <person name="Andreopoulos W."/>
            <person name="Labutti K."/>
            <person name="Pangilinan J."/>
            <person name="Floch G.L."/>
            <person name="Makela M.R."/>
            <person name="Henrissat B."/>
            <person name="Grigoriev I.V."/>
            <person name="Crouch J.A."/>
            <person name="De Vries R.P."/>
            <person name="Sukno S.A."/>
            <person name="Thon M.R."/>
        </authorList>
    </citation>
    <scope>NUCLEOTIDE SEQUENCE</scope>
    <source>
        <strain evidence="2">CBS 125086</strain>
    </source>
</reference>
<feature type="domain" description="ASX DEUBAD" evidence="1">
    <location>
        <begin position="2"/>
        <end position="85"/>
    </location>
</feature>
<dbReference type="InterPro" id="IPR028020">
    <property type="entry name" value="ASX_DEUBAD_dom"/>
</dbReference>
<evidence type="ECO:0000259" key="1">
    <source>
        <dbReference type="Pfam" id="PF13919"/>
    </source>
</evidence>
<protein>
    <recommendedName>
        <fullName evidence="1">ASX DEUBAD domain-containing protein</fullName>
    </recommendedName>
</protein>
<dbReference type="GeneID" id="85437460"/>
<keyword evidence="3" id="KW-1185">Reference proteome</keyword>
<proteinExistence type="predicted"/>
<evidence type="ECO:0000313" key="3">
    <source>
        <dbReference type="Proteomes" id="UP001230504"/>
    </source>
</evidence>
<comment type="caution">
    <text evidence="2">The sequence shown here is derived from an EMBL/GenBank/DDBJ whole genome shotgun (WGS) entry which is preliminary data.</text>
</comment>
<accession>A0AAD8PZ84</accession>
<name>A0AAD8PZ84_9PEZI</name>
<dbReference type="AlphaFoldDB" id="A0AAD8PZ84"/>
<dbReference type="Proteomes" id="UP001230504">
    <property type="component" value="Unassembled WGS sequence"/>
</dbReference>
<evidence type="ECO:0000313" key="2">
    <source>
        <dbReference type="EMBL" id="KAK1590290.1"/>
    </source>
</evidence>
<organism evidence="2 3">
    <name type="scientific">Colletotrichum navitas</name>
    <dbReference type="NCBI Taxonomy" id="681940"/>
    <lineage>
        <taxon>Eukaryota</taxon>
        <taxon>Fungi</taxon>
        <taxon>Dikarya</taxon>
        <taxon>Ascomycota</taxon>
        <taxon>Pezizomycotina</taxon>
        <taxon>Sordariomycetes</taxon>
        <taxon>Hypocreomycetidae</taxon>
        <taxon>Glomerellales</taxon>
        <taxon>Glomerellaceae</taxon>
        <taxon>Colletotrichum</taxon>
        <taxon>Colletotrichum graminicola species complex</taxon>
    </lineage>
</organism>
<dbReference type="EMBL" id="JAHLJV010000032">
    <property type="protein sequence ID" value="KAK1590290.1"/>
    <property type="molecule type" value="Genomic_DNA"/>
</dbReference>